<dbReference type="PROSITE" id="PS50943">
    <property type="entry name" value="HTH_CROC1"/>
    <property type="match status" value="1"/>
</dbReference>
<dbReference type="AlphaFoldDB" id="A0A399SF22"/>
<dbReference type="CDD" id="cd00093">
    <property type="entry name" value="HTH_XRE"/>
    <property type="match status" value="1"/>
</dbReference>
<dbReference type="Proteomes" id="UP000265926">
    <property type="component" value="Unassembled WGS sequence"/>
</dbReference>
<evidence type="ECO:0000256" key="1">
    <source>
        <dbReference type="ARBA" id="ARBA00023125"/>
    </source>
</evidence>
<evidence type="ECO:0000313" key="4">
    <source>
        <dbReference type="Proteomes" id="UP000265926"/>
    </source>
</evidence>
<evidence type="ECO:0000313" key="3">
    <source>
        <dbReference type="EMBL" id="RIJ42230.1"/>
    </source>
</evidence>
<accession>A0A399SF22</accession>
<dbReference type="PANTHER" id="PTHR46797">
    <property type="entry name" value="HTH-TYPE TRANSCRIPTIONAL REGULATOR"/>
    <property type="match status" value="1"/>
</dbReference>
<dbReference type="SUPFAM" id="SSF47413">
    <property type="entry name" value="lambda repressor-like DNA-binding domains"/>
    <property type="match status" value="1"/>
</dbReference>
<dbReference type="InterPro" id="IPR001387">
    <property type="entry name" value="Cro/C1-type_HTH"/>
</dbReference>
<dbReference type="GO" id="GO:0003677">
    <property type="term" value="F:DNA binding"/>
    <property type="evidence" value="ECO:0007669"/>
    <property type="project" value="UniProtKB-KW"/>
</dbReference>
<proteinExistence type="predicted"/>
<keyword evidence="1" id="KW-0238">DNA-binding</keyword>
<name>A0A399SF22_9BACT</name>
<dbReference type="InterPro" id="IPR050807">
    <property type="entry name" value="TransReg_Diox_bact_type"/>
</dbReference>
<dbReference type="SMART" id="SM00530">
    <property type="entry name" value="HTH_XRE"/>
    <property type="match status" value="1"/>
</dbReference>
<keyword evidence="4" id="KW-1185">Reference proteome</keyword>
<dbReference type="OrthoDB" id="9812495at2"/>
<feature type="domain" description="HTH cro/C1-type" evidence="2">
    <location>
        <begin position="8"/>
        <end position="62"/>
    </location>
</feature>
<dbReference type="EMBL" id="QWGR01000342">
    <property type="protein sequence ID" value="RIJ42230.1"/>
    <property type="molecule type" value="Genomic_DNA"/>
</dbReference>
<evidence type="ECO:0000259" key="2">
    <source>
        <dbReference type="PROSITE" id="PS50943"/>
    </source>
</evidence>
<dbReference type="Gene3D" id="1.10.260.40">
    <property type="entry name" value="lambda repressor-like DNA-binding domains"/>
    <property type="match status" value="1"/>
</dbReference>
<protein>
    <submittedName>
        <fullName evidence="3">XRE family transcriptional regulator</fullName>
    </submittedName>
</protein>
<dbReference type="GO" id="GO:0003700">
    <property type="term" value="F:DNA-binding transcription factor activity"/>
    <property type="evidence" value="ECO:0007669"/>
    <property type="project" value="TreeGrafter"/>
</dbReference>
<organism evidence="3 4">
    <name type="scientific">Maribellus luteus</name>
    <dbReference type="NCBI Taxonomy" id="2305463"/>
    <lineage>
        <taxon>Bacteria</taxon>
        <taxon>Pseudomonadati</taxon>
        <taxon>Bacteroidota</taxon>
        <taxon>Bacteroidia</taxon>
        <taxon>Marinilabiliales</taxon>
        <taxon>Prolixibacteraceae</taxon>
        <taxon>Maribellus</taxon>
    </lineage>
</organism>
<gene>
    <name evidence="3" type="ORF">D1614_25430</name>
</gene>
<sequence>MRTLAANLRRLRKDRGWSQDALAAEARIDQNAVSLMENRRSNPTIVAIESLAKALKVPVAELLTPAKTPKTTRSVKADT</sequence>
<dbReference type="InterPro" id="IPR010982">
    <property type="entry name" value="Lambda_DNA-bd_dom_sf"/>
</dbReference>
<dbReference type="PANTHER" id="PTHR46797:SF1">
    <property type="entry name" value="METHYLPHOSPHONATE SYNTHASE"/>
    <property type="match status" value="1"/>
</dbReference>
<reference evidence="3 4" key="1">
    <citation type="submission" date="2018-08" db="EMBL/GenBank/DDBJ databases">
        <title>Pallidiluteibacterium maritimus gen. nov., sp. nov., isolated from coastal sediment.</title>
        <authorList>
            <person name="Zhou L.Y."/>
        </authorList>
    </citation>
    <scope>NUCLEOTIDE SEQUENCE [LARGE SCALE GENOMIC DNA]</scope>
    <source>
        <strain evidence="3 4">XSD2</strain>
    </source>
</reference>
<comment type="caution">
    <text evidence="3">The sequence shown here is derived from an EMBL/GenBank/DDBJ whole genome shotgun (WGS) entry which is preliminary data.</text>
</comment>
<dbReference type="GO" id="GO:0005829">
    <property type="term" value="C:cytosol"/>
    <property type="evidence" value="ECO:0007669"/>
    <property type="project" value="TreeGrafter"/>
</dbReference>
<dbReference type="Pfam" id="PF01381">
    <property type="entry name" value="HTH_3"/>
    <property type="match status" value="1"/>
</dbReference>